<reference evidence="2" key="1">
    <citation type="submission" date="2018-02" db="EMBL/GenBank/DDBJ databases">
        <title>Phenotypic and genomic properties of facultatively anaerobic sulfur-reducing natronoarchaea from hypersaline soda lakes.</title>
        <authorList>
            <person name="Sorokin D.Y."/>
            <person name="Kublanov I.V."/>
            <person name="Roman P."/>
            <person name="Sinninghe Damste J.S."/>
            <person name="Golyshin P.N."/>
            <person name="Rojo D."/>
            <person name="Ciordia S."/>
            <person name="Mena M.D.C."/>
            <person name="Ferrer M."/>
            <person name="Messina E."/>
            <person name="Smedile F."/>
            <person name="La Spada G."/>
            <person name="La Cono V."/>
            <person name="Yakimov M.M."/>
        </authorList>
    </citation>
    <scope>NUCLEOTIDE SEQUENCE [LARGE SCALE GENOMIC DNA]</scope>
    <source>
        <strain evidence="2">AArc-Mg</strain>
    </source>
</reference>
<dbReference type="AlphaFoldDB" id="A0A346PPR7"/>
<gene>
    <name evidence="1" type="ORF">AArcMg_1499</name>
</gene>
<dbReference type="RefSeq" id="WP_117368208.1">
    <property type="nucleotide sequence ID" value="NZ_CP027033.1"/>
</dbReference>
<proteinExistence type="predicted"/>
<name>A0A346PPR7_9EURY</name>
<keyword evidence="2" id="KW-1185">Reference proteome</keyword>
<evidence type="ECO:0000313" key="2">
    <source>
        <dbReference type="Proteomes" id="UP000258613"/>
    </source>
</evidence>
<protein>
    <submittedName>
        <fullName evidence="1">Uncharacterized protein</fullName>
    </submittedName>
</protein>
<evidence type="ECO:0000313" key="1">
    <source>
        <dbReference type="EMBL" id="AXR81512.1"/>
    </source>
</evidence>
<organism evidence="1 2">
    <name type="scientific">Natrarchaeobaculum sulfurireducens</name>
    <dbReference type="NCBI Taxonomy" id="2044521"/>
    <lineage>
        <taxon>Archaea</taxon>
        <taxon>Methanobacteriati</taxon>
        <taxon>Methanobacteriota</taxon>
        <taxon>Stenosarchaea group</taxon>
        <taxon>Halobacteria</taxon>
        <taxon>Halobacteriales</taxon>
        <taxon>Natrialbaceae</taxon>
        <taxon>Natrarchaeobaculum</taxon>
    </lineage>
</organism>
<dbReference type="GeneID" id="37641986"/>
<accession>A0A346PPR7</accession>
<dbReference type="Proteomes" id="UP000258613">
    <property type="component" value="Chromosome"/>
</dbReference>
<dbReference type="EMBL" id="CP027033">
    <property type="protein sequence ID" value="AXR81512.1"/>
    <property type="molecule type" value="Genomic_DNA"/>
</dbReference>
<dbReference type="KEGG" id="nag:AArcMg_1499"/>
<sequence length="100" mass="11122">MTDSTCQICGERSAYALLYFHPKLGDFDSGDPLPEDNSQTQVSCTECAEDLLDKGIAREFALPNPDADATEHADIIKAYLSRGEDEWIASEDYDDLQDSR</sequence>